<dbReference type="AlphaFoldDB" id="A0AAD6SRL5"/>
<dbReference type="InterPro" id="IPR050248">
    <property type="entry name" value="Polysacc_deacetylase_ArnD"/>
</dbReference>
<evidence type="ECO:0000256" key="9">
    <source>
        <dbReference type="ARBA" id="ARBA00023288"/>
    </source>
</evidence>
<dbReference type="InterPro" id="IPR011330">
    <property type="entry name" value="Glyco_hydro/deAcase_b/a-brl"/>
</dbReference>
<evidence type="ECO:0000256" key="2">
    <source>
        <dbReference type="ARBA" id="ARBA00004609"/>
    </source>
</evidence>
<dbReference type="GO" id="GO:0006032">
    <property type="term" value="P:chitin catabolic process"/>
    <property type="evidence" value="ECO:0007669"/>
    <property type="project" value="UniProtKB-KW"/>
</dbReference>
<keyword evidence="6" id="KW-0472">Membrane</keyword>
<dbReference type="GO" id="GO:0005886">
    <property type="term" value="C:plasma membrane"/>
    <property type="evidence" value="ECO:0007669"/>
    <property type="project" value="UniProtKB-SubCell"/>
</dbReference>
<evidence type="ECO:0000256" key="6">
    <source>
        <dbReference type="ARBA" id="ARBA00023136"/>
    </source>
</evidence>
<keyword evidence="5" id="KW-0146">Chitin degradation</keyword>
<protein>
    <recommendedName>
        <fullName evidence="12">chitin deacetylase</fullName>
        <ecNumber evidence="12">3.5.1.41</ecNumber>
    </recommendedName>
</protein>
<dbReference type="InterPro" id="IPR002509">
    <property type="entry name" value="NODB_dom"/>
</dbReference>
<evidence type="ECO:0000256" key="11">
    <source>
        <dbReference type="ARBA" id="ARBA00023326"/>
    </source>
</evidence>
<dbReference type="Pfam" id="PF01522">
    <property type="entry name" value="Polysacc_deac_1"/>
    <property type="match status" value="1"/>
</dbReference>
<evidence type="ECO:0000256" key="13">
    <source>
        <dbReference type="ARBA" id="ARBA00048494"/>
    </source>
</evidence>
<dbReference type="GO" id="GO:0000272">
    <property type="term" value="P:polysaccharide catabolic process"/>
    <property type="evidence" value="ECO:0007669"/>
    <property type="project" value="UniProtKB-KW"/>
</dbReference>
<dbReference type="EC" id="3.5.1.41" evidence="12"/>
<keyword evidence="4" id="KW-0325">Glycoprotein</keyword>
<keyword evidence="9" id="KW-0449">Lipoprotein</keyword>
<evidence type="ECO:0000259" key="15">
    <source>
        <dbReference type="PROSITE" id="PS51677"/>
    </source>
</evidence>
<evidence type="ECO:0000256" key="4">
    <source>
        <dbReference type="ARBA" id="ARBA00022622"/>
    </source>
</evidence>
<accession>A0AAD6SRL5</accession>
<dbReference type="PANTHER" id="PTHR10587:SF135">
    <property type="entry name" value="CHITIN DEACETYLASE 3"/>
    <property type="match status" value="1"/>
</dbReference>
<keyword evidence="11" id="KW-0624">Polysaccharide degradation</keyword>
<dbReference type="GO" id="GO:0071555">
    <property type="term" value="P:cell wall organization"/>
    <property type="evidence" value="ECO:0007669"/>
    <property type="project" value="UniProtKB-KW"/>
</dbReference>
<evidence type="ECO:0000256" key="7">
    <source>
        <dbReference type="ARBA" id="ARBA00023277"/>
    </source>
</evidence>
<organism evidence="16 17">
    <name type="scientific">Mycena alexandri</name>
    <dbReference type="NCBI Taxonomy" id="1745969"/>
    <lineage>
        <taxon>Eukaryota</taxon>
        <taxon>Fungi</taxon>
        <taxon>Dikarya</taxon>
        <taxon>Basidiomycota</taxon>
        <taxon>Agaricomycotina</taxon>
        <taxon>Agaricomycetes</taxon>
        <taxon>Agaricomycetidae</taxon>
        <taxon>Agaricales</taxon>
        <taxon>Marasmiineae</taxon>
        <taxon>Mycenaceae</taxon>
        <taxon>Mycena</taxon>
    </lineage>
</organism>
<dbReference type="PANTHER" id="PTHR10587">
    <property type="entry name" value="GLYCOSYL TRANSFERASE-RELATED"/>
    <property type="match status" value="1"/>
</dbReference>
<feature type="region of interest" description="Disordered" evidence="14">
    <location>
        <begin position="369"/>
        <end position="436"/>
    </location>
</feature>
<evidence type="ECO:0000313" key="17">
    <source>
        <dbReference type="Proteomes" id="UP001218188"/>
    </source>
</evidence>
<proteinExistence type="predicted"/>
<gene>
    <name evidence="16" type="ORF">C8F04DRAFT_1221919</name>
</gene>
<name>A0AAD6SRL5_9AGAR</name>
<dbReference type="EMBL" id="JARJCM010000073">
    <property type="protein sequence ID" value="KAJ7032459.1"/>
    <property type="molecule type" value="Genomic_DNA"/>
</dbReference>
<feature type="domain" description="NodB homology" evidence="15">
    <location>
        <begin position="148"/>
        <end position="336"/>
    </location>
</feature>
<evidence type="ECO:0000256" key="8">
    <source>
        <dbReference type="ARBA" id="ARBA00023285"/>
    </source>
</evidence>
<dbReference type="GO" id="GO:0004099">
    <property type="term" value="F:chitin deacetylase activity"/>
    <property type="evidence" value="ECO:0007669"/>
    <property type="project" value="UniProtKB-EC"/>
</dbReference>
<dbReference type="Proteomes" id="UP001218188">
    <property type="component" value="Unassembled WGS sequence"/>
</dbReference>
<dbReference type="SUPFAM" id="SSF88713">
    <property type="entry name" value="Glycoside hydrolase/deacetylase"/>
    <property type="match status" value="1"/>
</dbReference>
<dbReference type="GO" id="GO:0009272">
    <property type="term" value="P:fungal-type cell wall biogenesis"/>
    <property type="evidence" value="ECO:0007669"/>
    <property type="project" value="UniProtKB-ARBA"/>
</dbReference>
<evidence type="ECO:0000256" key="5">
    <source>
        <dbReference type="ARBA" id="ARBA00023024"/>
    </source>
</evidence>
<comment type="subcellular location">
    <subcellularLocation>
        <location evidence="2">Cell membrane</location>
        <topology evidence="2">Lipid-anchor</topology>
        <topology evidence="2">GPI-anchor</topology>
    </subcellularLocation>
</comment>
<evidence type="ECO:0000313" key="16">
    <source>
        <dbReference type="EMBL" id="KAJ7032459.1"/>
    </source>
</evidence>
<keyword evidence="4" id="KW-0336">GPI-anchor</keyword>
<comment type="caution">
    <text evidence="16">The sequence shown here is derived from an EMBL/GenBank/DDBJ whole genome shotgun (WGS) entry which is preliminary data.</text>
</comment>
<keyword evidence="7" id="KW-0119">Carbohydrate metabolism</keyword>
<dbReference type="Gene3D" id="3.20.20.370">
    <property type="entry name" value="Glycoside hydrolase/deacetylase"/>
    <property type="match status" value="1"/>
</dbReference>
<comment type="cofactor">
    <cofactor evidence="1">
        <name>Co(2+)</name>
        <dbReference type="ChEBI" id="CHEBI:48828"/>
    </cofactor>
</comment>
<dbReference type="GO" id="GO:0098552">
    <property type="term" value="C:side of membrane"/>
    <property type="evidence" value="ECO:0007669"/>
    <property type="project" value="UniProtKB-KW"/>
</dbReference>
<keyword evidence="8" id="KW-0170">Cobalt</keyword>
<evidence type="ECO:0000256" key="12">
    <source>
        <dbReference type="ARBA" id="ARBA00024056"/>
    </source>
</evidence>
<keyword evidence="10" id="KW-0961">Cell wall biogenesis/degradation</keyword>
<evidence type="ECO:0000256" key="3">
    <source>
        <dbReference type="ARBA" id="ARBA00022475"/>
    </source>
</evidence>
<comment type="catalytic activity">
    <reaction evidence="13">
        <text>[(1-&gt;4)-N-acetyl-beta-D-glucosaminyl](n) + n H2O = chitosan + n acetate</text>
        <dbReference type="Rhea" id="RHEA:10464"/>
        <dbReference type="Rhea" id="RHEA-COMP:9593"/>
        <dbReference type="Rhea" id="RHEA-COMP:9597"/>
        <dbReference type="ChEBI" id="CHEBI:15377"/>
        <dbReference type="ChEBI" id="CHEBI:17029"/>
        <dbReference type="ChEBI" id="CHEBI:30089"/>
        <dbReference type="ChEBI" id="CHEBI:57704"/>
        <dbReference type="EC" id="3.5.1.41"/>
    </reaction>
    <physiologicalReaction direction="left-to-right" evidence="13">
        <dbReference type="Rhea" id="RHEA:10465"/>
    </physiologicalReaction>
</comment>
<dbReference type="PROSITE" id="PS51677">
    <property type="entry name" value="NODB"/>
    <property type="match status" value="1"/>
</dbReference>
<feature type="compositionally biased region" description="Low complexity" evidence="14">
    <location>
        <begin position="369"/>
        <end position="433"/>
    </location>
</feature>
<keyword evidence="17" id="KW-1185">Reference proteome</keyword>
<reference evidence="16" key="1">
    <citation type="submission" date="2023-03" db="EMBL/GenBank/DDBJ databases">
        <title>Massive genome expansion in bonnet fungi (Mycena s.s.) driven by repeated elements and novel gene families across ecological guilds.</title>
        <authorList>
            <consortium name="Lawrence Berkeley National Laboratory"/>
            <person name="Harder C.B."/>
            <person name="Miyauchi S."/>
            <person name="Viragh M."/>
            <person name="Kuo A."/>
            <person name="Thoen E."/>
            <person name="Andreopoulos B."/>
            <person name="Lu D."/>
            <person name="Skrede I."/>
            <person name="Drula E."/>
            <person name="Henrissat B."/>
            <person name="Morin E."/>
            <person name="Kohler A."/>
            <person name="Barry K."/>
            <person name="LaButti K."/>
            <person name="Morin E."/>
            <person name="Salamov A."/>
            <person name="Lipzen A."/>
            <person name="Mereny Z."/>
            <person name="Hegedus B."/>
            <person name="Baldrian P."/>
            <person name="Stursova M."/>
            <person name="Weitz H."/>
            <person name="Taylor A."/>
            <person name="Grigoriev I.V."/>
            <person name="Nagy L.G."/>
            <person name="Martin F."/>
            <person name="Kauserud H."/>
        </authorList>
    </citation>
    <scope>NUCLEOTIDE SEQUENCE</scope>
    <source>
        <strain evidence="16">CBHHK200</strain>
    </source>
</reference>
<evidence type="ECO:0000256" key="1">
    <source>
        <dbReference type="ARBA" id="ARBA00001941"/>
    </source>
</evidence>
<keyword evidence="3" id="KW-1003">Cell membrane</keyword>
<evidence type="ECO:0000256" key="10">
    <source>
        <dbReference type="ARBA" id="ARBA00023316"/>
    </source>
</evidence>
<evidence type="ECO:0000256" key="14">
    <source>
        <dbReference type="SAM" id="MobiDB-lite"/>
    </source>
</evidence>
<sequence>MLAVALLLLPFVSAVVPQARHDPDHSHETARQLPSKWYHDEEHPVHELFRRGAPTDGATYAAVGSDAWGTGYPDFPPAHPDTSKLPAAWVAALNDAIARKAIPNIPVSTIQGDSNPTYAGGLDPNGPEVCSATEQCRIPGDIWDAPPGTLGLSFDDGPEAGTESLLAFLDTQKQQVTHFMIGSNILGSPDDFLKAFNRGDDIAVHTWTHPMMTTQSNLEVVAEIGWTMQIIHNSTGGRVPKFWRPPYGDTDTRVSAIAKEVFGLTTIIWNQDTADWSLTDSPPGTSAAAIKTSMQKWLTGSKTPGLIILEHELSTQSVASFIAAYPVMQQNKWDIQSLAQLMGGNASYFNSASNSSPVVAADVLGAKNATAPPASGSSSASAAGPSGTTGGKNATSNSNANANANANANNNAKNGTQTVSSAGAGASGKSSASPRWATAGPSVLLAAAVLLLLWS</sequence>